<dbReference type="Proteomes" id="UP000199051">
    <property type="component" value="Unassembled WGS sequence"/>
</dbReference>
<evidence type="ECO:0000313" key="2">
    <source>
        <dbReference type="EMBL" id="SES45489.1"/>
    </source>
</evidence>
<sequence length="434" mass="45921">MEPPESGPGDNADESKPAGRTKQPDEPKRSNVERSGIVSTRFPVLNMSEGVGAGWPLLNLWSGVGNVADVSPVRDSILRITSTAQGLTEQGILSSKVFVGIETAASSGKGLARIFDSMNSLQAAVDATPEVNVLNALAGASGVSSIVAWQNATSVANFAALGLKSATGGLAGTRLVDQLHEIAGRASVLTSWAAHQEAFPGLMSSAGAKAVAGWSDLVFRVPELPDHDAGLRYSVTAGSTALGLASADLLTTDDTDVALQHEAAEQVQREALQPWEAGRLQVAADLRSAIGQLDPTTPELLDGAWDDLLRQGPAAAVKAANCAIEVLDRVLRAAAPDQLVVAWHRSENRSVREWEDVDPMRGRPPHSMRVRYLMRDRVDMSSLAVIHVETFVALRSRVRGKLQAIKHASHGDVATVRSLTMTVESLLAGLLLPE</sequence>
<evidence type="ECO:0000313" key="3">
    <source>
        <dbReference type="Proteomes" id="UP000199051"/>
    </source>
</evidence>
<protein>
    <submittedName>
        <fullName evidence="2">Uncharacterized protein</fullName>
    </submittedName>
</protein>
<keyword evidence="3" id="KW-1185">Reference proteome</keyword>
<dbReference type="EMBL" id="FOGI01000015">
    <property type="protein sequence ID" value="SES45489.1"/>
    <property type="molecule type" value="Genomic_DNA"/>
</dbReference>
<dbReference type="AlphaFoldDB" id="A0A1H9XHF2"/>
<gene>
    <name evidence="2" type="ORF">SAMN04487818_11597</name>
</gene>
<accession>A0A1H9XHF2</accession>
<dbReference type="RefSeq" id="WP_143073705.1">
    <property type="nucleotide sequence ID" value="NZ_FOGI01000015.1"/>
</dbReference>
<proteinExistence type="predicted"/>
<name>A0A1H9XHF2_9PSEU</name>
<organism evidence="2 3">
    <name type="scientific">Actinokineospora terrae</name>
    <dbReference type="NCBI Taxonomy" id="155974"/>
    <lineage>
        <taxon>Bacteria</taxon>
        <taxon>Bacillati</taxon>
        <taxon>Actinomycetota</taxon>
        <taxon>Actinomycetes</taxon>
        <taxon>Pseudonocardiales</taxon>
        <taxon>Pseudonocardiaceae</taxon>
        <taxon>Actinokineospora</taxon>
    </lineage>
</organism>
<feature type="region of interest" description="Disordered" evidence="1">
    <location>
        <begin position="1"/>
        <end position="35"/>
    </location>
</feature>
<reference evidence="3" key="1">
    <citation type="submission" date="2016-10" db="EMBL/GenBank/DDBJ databases">
        <authorList>
            <person name="Varghese N."/>
            <person name="Submissions S."/>
        </authorList>
    </citation>
    <scope>NUCLEOTIDE SEQUENCE [LARGE SCALE GENOMIC DNA]</scope>
    <source>
        <strain evidence="3">DSM 44260</strain>
    </source>
</reference>
<feature type="compositionally biased region" description="Basic and acidic residues" evidence="1">
    <location>
        <begin position="13"/>
        <end position="32"/>
    </location>
</feature>
<evidence type="ECO:0000256" key="1">
    <source>
        <dbReference type="SAM" id="MobiDB-lite"/>
    </source>
</evidence>